<proteinExistence type="predicted"/>
<organism evidence="2 3">
    <name type="scientific">Reticulomyxa filosa</name>
    <dbReference type="NCBI Taxonomy" id="46433"/>
    <lineage>
        <taxon>Eukaryota</taxon>
        <taxon>Sar</taxon>
        <taxon>Rhizaria</taxon>
        <taxon>Retaria</taxon>
        <taxon>Foraminifera</taxon>
        <taxon>Monothalamids</taxon>
        <taxon>Reticulomyxidae</taxon>
        <taxon>Reticulomyxa</taxon>
    </lineage>
</organism>
<dbReference type="AlphaFoldDB" id="X6NLF2"/>
<protein>
    <submittedName>
        <fullName evidence="2">Uncharacterized protein</fullName>
    </submittedName>
</protein>
<name>X6NLF2_RETFI</name>
<dbReference type="Proteomes" id="UP000023152">
    <property type="component" value="Unassembled WGS sequence"/>
</dbReference>
<dbReference type="EMBL" id="ASPP01007664">
    <property type="protein sequence ID" value="ETO26743.1"/>
    <property type="molecule type" value="Genomic_DNA"/>
</dbReference>
<feature type="compositionally biased region" description="Basic and acidic residues" evidence="1">
    <location>
        <begin position="175"/>
        <end position="184"/>
    </location>
</feature>
<evidence type="ECO:0000313" key="3">
    <source>
        <dbReference type="Proteomes" id="UP000023152"/>
    </source>
</evidence>
<gene>
    <name evidence="2" type="ORF">RFI_10391</name>
</gene>
<feature type="region of interest" description="Disordered" evidence="1">
    <location>
        <begin position="173"/>
        <end position="204"/>
    </location>
</feature>
<keyword evidence="3" id="KW-1185">Reference proteome</keyword>
<evidence type="ECO:0000313" key="2">
    <source>
        <dbReference type="EMBL" id="ETO26743.1"/>
    </source>
</evidence>
<comment type="caution">
    <text evidence="2">The sequence shown here is derived from an EMBL/GenBank/DDBJ whole genome shotgun (WGS) entry which is preliminary data.</text>
</comment>
<reference evidence="2 3" key="1">
    <citation type="journal article" date="2013" name="Curr. Biol.">
        <title>The Genome of the Foraminiferan Reticulomyxa filosa.</title>
        <authorList>
            <person name="Glockner G."/>
            <person name="Hulsmann N."/>
            <person name="Schleicher M."/>
            <person name="Noegel A.A."/>
            <person name="Eichinger L."/>
            <person name="Gallinger C."/>
            <person name="Pawlowski J."/>
            <person name="Sierra R."/>
            <person name="Euteneuer U."/>
            <person name="Pillet L."/>
            <person name="Moustafa A."/>
            <person name="Platzer M."/>
            <person name="Groth M."/>
            <person name="Szafranski K."/>
            <person name="Schliwa M."/>
        </authorList>
    </citation>
    <scope>NUCLEOTIDE SEQUENCE [LARGE SCALE GENOMIC DNA]</scope>
</reference>
<feature type="non-terminal residue" evidence="2">
    <location>
        <position position="1"/>
    </location>
</feature>
<evidence type="ECO:0000256" key="1">
    <source>
        <dbReference type="SAM" id="MobiDB-lite"/>
    </source>
</evidence>
<accession>X6NLF2</accession>
<sequence>KIIQMQQPWTKEILGKCGVTLSSFLGRTPWVLPDDTEKNPALLHLQTILNKNQLDFAPKYYEVNDYAIDLTEKQLFPLLQDIVPNGVKSLFYNEPVITIDRVNESGDKSAPSVSGYCVVQFKSTVLAVRALLALKLKGTQFDAAFGPPKEPDPKGMIGGDHTALIEGLMQVSTPDWRKSSNEQKGDEEENGGENNGDGGENLEDDDNKEYPIYWVVLDGDNVVGYDKMHNTNPTFTLSLQEIQVRKTGAWTMDLIELTSKQEYNLRSSNPHLVALWHKILTEAKEGKIKINAKTLSAEQRNSSTTRWMNFECWLSKKELPVCGLYSPDGHKWFADRKMLNQYVRKCLNKNQLDQITTRFTVSDLKDILPQEIFQDYGERALKELIEKSQTFCKCPACSTPFELDATPLGKLTPEEETTLTKLKDEDGKTISETGNKSIKKIIFVFFKKRKIHRQSFAKKKKNKQKTLT</sequence>